<sequence length="51" mass="5930">MSIMQFIVLFSFISFCMIYRLIHCLIELLLNFSDLLTGIVSSFGDNCRHNL</sequence>
<evidence type="ECO:0000313" key="2">
    <source>
        <dbReference type="EMBL" id="KAK9125325.1"/>
    </source>
</evidence>
<keyword evidence="1" id="KW-0812">Transmembrane</keyword>
<comment type="caution">
    <text evidence="2">The sequence shown here is derived from an EMBL/GenBank/DDBJ whole genome shotgun (WGS) entry which is preliminary data.</text>
</comment>
<keyword evidence="3" id="KW-1185">Reference proteome</keyword>
<evidence type="ECO:0000256" key="1">
    <source>
        <dbReference type="SAM" id="Phobius"/>
    </source>
</evidence>
<evidence type="ECO:0000313" key="3">
    <source>
        <dbReference type="Proteomes" id="UP001419268"/>
    </source>
</evidence>
<keyword evidence="1" id="KW-0472">Membrane</keyword>
<dbReference type="EMBL" id="JBBNAG010000006">
    <property type="protein sequence ID" value="KAK9125325.1"/>
    <property type="molecule type" value="Genomic_DNA"/>
</dbReference>
<proteinExistence type="predicted"/>
<gene>
    <name evidence="2" type="ORF">Scep_014171</name>
</gene>
<dbReference type="Proteomes" id="UP001419268">
    <property type="component" value="Unassembled WGS sequence"/>
</dbReference>
<name>A0AAP0J226_9MAGN</name>
<accession>A0AAP0J226</accession>
<feature type="transmembrane region" description="Helical" evidence="1">
    <location>
        <begin position="6"/>
        <end position="30"/>
    </location>
</feature>
<keyword evidence="1" id="KW-1133">Transmembrane helix</keyword>
<dbReference type="AlphaFoldDB" id="A0AAP0J226"/>
<organism evidence="2 3">
    <name type="scientific">Stephania cephalantha</name>
    <dbReference type="NCBI Taxonomy" id="152367"/>
    <lineage>
        <taxon>Eukaryota</taxon>
        <taxon>Viridiplantae</taxon>
        <taxon>Streptophyta</taxon>
        <taxon>Embryophyta</taxon>
        <taxon>Tracheophyta</taxon>
        <taxon>Spermatophyta</taxon>
        <taxon>Magnoliopsida</taxon>
        <taxon>Ranunculales</taxon>
        <taxon>Menispermaceae</taxon>
        <taxon>Menispermoideae</taxon>
        <taxon>Cissampelideae</taxon>
        <taxon>Stephania</taxon>
    </lineage>
</organism>
<protein>
    <submittedName>
        <fullName evidence="2">Uncharacterized protein</fullName>
    </submittedName>
</protein>
<reference evidence="2 3" key="1">
    <citation type="submission" date="2024-01" db="EMBL/GenBank/DDBJ databases">
        <title>Genome assemblies of Stephania.</title>
        <authorList>
            <person name="Yang L."/>
        </authorList>
    </citation>
    <scope>NUCLEOTIDE SEQUENCE [LARGE SCALE GENOMIC DNA]</scope>
    <source>
        <strain evidence="2">JXDWG</strain>
        <tissue evidence="2">Leaf</tissue>
    </source>
</reference>